<dbReference type="PANTHER" id="PTHR10742:SF410">
    <property type="entry name" value="LYSINE-SPECIFIC HISTONE DEMETHYLASE 2"/>
    <property type="match status" value="1"/>
</dbReference>
<dbReference type="Pfam" id="PF01593">
    <property type="entry name" value="Amino_oxidase"/>
    <property type="match status" value="1"/>
</dbReference>
<dbReference type="InParanoid" id="A9W9W8"/>
<dbReference type="STRING" id="324602.Caur_1376"/>
<sequence>MVVVGAGAAGLAAARTLHNAGARVTIVEARPRIGGRVWTERSCGPYPIELGAELIHGEHTSTVALAHMAGLTLAEVDRYNGLRWGTPARLVQDLPATDPAWQTITAARDVWHKLATQYADDAADRSLAAELIQRGVDPARLPIADVVLAQTCCAELETLSCVDLAREIRGDRAGPREFRLREGYDTLLNWLARDLDIRLGSPVHAIIHQADEVQIKTPASILRARHCIITVPVAVLAAGMIRFDPPLSASKQAAITAFRTLSATKHFFWFDEPLWDAGFAYAAHGGLFARWWTPAHPDLSAPLICCYVTASRAEILDRLPDDTVRTLGLAELSRILGRDDVARRCTGFRRYRWAHDPFARGGYAHLLPGMAWARPALAAAEGSLHFAGEATAFDSNPQTVHGAIDSGRRAAQECLR</sequence>
<reference evidence="3" key="1">
    <citation type="journal article" date="2011" name="BMC Genomics">
        <title>Complete genome sequence of the filamentous anoxygenic phototrophic bacterium Chloroflexus aurantiacus.</title>
        <authorList>
            <person name="Tang K.H."/>
            <person name="Barry K."/>
            <person name="Chertkov O."/>
            <person name="Dalin E."/>
            <person name="Han C.S."/>
            <person name="Hauser L.J."/>
            <person name="Honchak B.M."/>
            <person name="Karbach L.E."/>
            <person name="Land M.L."/>
            <person name="Lapidus A."/>
            <person name="Larimer F.W."/>
            <person name="Mikhailova N."/>
            <person name="Pitluck S."/>
            <person name="Pierson B.K."/>
            <person name="Blankenship R.E."/>
        </authorList>
    </citation>
    <scope>NUCLEOTIDE SEQUENCE [LARGE SCALE GENOMIC DNA]</scope>
    <source>
        <strain evidence="3">ATCC 29366 / DSM 635 / J-10-fl</strain>
    </source>
</reference>
<dbReference type="SUPFAM" id="SSF54373">
    <property type="entry name" value="FAD-linked reductases, C-terminal domain"/>
    <property type="match status" value="1"/>
</dbReference>
<evidence type="ECO:0000313" key="2">
    <source>
        <dbReference type="EMBL" id="ABY34604.1"/>
    </source>
</evidence>
<keyword evidence="3" id="KW-1185">Reference proteome</keyword>
<dbReference type="GO" id="GO:0016491">
    <property type="term" value="F:oxidoreductase activity"/>
    <property type="evidence" value="ECO:0000318"/>
    <property type="project" value="GO_Central"/>
</dbReference>
<dbReference type="EnsemblBacteria" id="ABY34604">
    <property type="protein sequence ID" value="ABY34604"/>
    <property type="gene ID" value="Caur_1376"/>
</dbReference>
<dbReference type="PATRIC" id="fig|324602.8.peg.1568"/>
<dbReference type="FunCoup" id="A9W9W8">
    <property type="interactions" value="90"/>
</dbReference>
<dbReference type="Gene3D" id="3.50.50.60">
    <property type="entry name" value="FAD/NAD(P)-binding domain"/>
    <property type="match status" value="1"/>
</dbReference>
<accession>A9W9W8</accession>
<gene>
    <name evidence="2" type="ordered locus">Caur_1376</name>
</gene>
<dbReference type="PANTHER" id="PTHR10742">
    <property type="entry name" value="FLAVIN MONOAMINE OXIDASE"/>
    <property type="match status" value="1"/>
</dbReference>
<dbReference type="InterPro" id="IPR050281">
    <property type="entry name" value="Flavin_monoamine_oxidase"/>
</dbReference>
<name>A9W9W8_CHLAA</name>
<evidence type="ECO:0000313" key="3">
    <source>
        <dbReference type="Proteomes" id="UP000002008"/>
    </source>
</evidence>
<dbReference type="HOGENOM" id="CLU_004498_10_3_0"/>
<dbReference type="eggNOG" id="COG1231">
    <property type="taxonomic scope" value="Bacteria"/>
</dbReference>
<dbReference type="InterPro" id="IPR036188">
    <property type="entry name" value="FAD/NAD-bd_sf"/>
</dbReference>
<dbReference type="Proteomes" id="UP000002008">
    <property type="component" value="Chromosome"/>
</dbReference>
<proteinExistence type="predicted"/>
<dbReference type="AlphaFoldDB" id="A9W9W8"/>
<dbReference type="SUPFAM" id="SSF51905">
    <property type="entry name" value="FAD/NAD(P)-binding domain"/>
    <property type="match status" value="1"/>
</dbReference>
<dbReference type="EMBL" id="CP000909">
    <property type="protein sequence ID" value="ABY34604.1"/>
    <property type="molecule type" value="Genomic_DNA"/>
</dbReference>
<evidence type="ECO:0000259" key="1">
    <source>
        <dbReference type="Pfam" id="PF01593"/>
    </source>
</evidence>
<dbReference type="InterPro" id="IPR002937">
    <property type="entry name" value="Amino_oxidase"/>
</dbReference>
<protein>
    <submittedName>
        <fullName evidence="2">Amine oxidase</fullName>
    </submittedName>
</protein>
<dbReference type="KEGG" id="cau:Caur_1376"/>
<feature type="domain" description="Amine oxidase" evidence="1">
    <location>
        <begin position="9"/>
        <end position="415"/>
    </location>
</feature>
<organism evidence="2 3">
    <name type="scientific">Chloroflexus aurantiacus (strain ATCC 29366 / DSM 635 / J-10-fl)</name>
    <dbReference type="NCBI Taxonomy" id="324602"/>
    <lineage>
        <taxon>Bacteria</taxon>
        <taxon>Bacillati</taxon>
        <taxon>Chloroflexota</taxon>
        <taxon>Chloroflexia</taxon>
        <taxon>Chloroflexales</taxon>
        <taxon>Chloroflexineae</taxon>
        <taxon>Chloroflexaceae</taxon>
        <taxon>Chloroflexus</taxon>
    </lineage>
</organism>